<sequence>MKNSDVPEILELGEELFDTSVFPYSMWSLSAIAKHLDQQPEACHVAEAGTLKVGFVLASMPFFDRKDWGYVEWIALRPDFRGRALATELGDASLRALYRSGANRVVADIDASNRESKLLARSMGFTELTTVTLFAGPSLDWVKSPERGEKVLSGEA</sequence>
<keyword evidence="4" id="KW-1185">Reference proteome</keyword>
<dbReference type="KEGG" id="aey:CDG81_22345"/>
<dbReference type="EMBL" id="JPMV01000009">
    <property type="protein sequence ID" value="KGI82766.1"/>
    <property type="molecule type" value="Genomic_DNA"/>
</dbReference>
<evidence type="ECO:0000313" key="4">
    <source>
        <dbReference type="Proteomes" id="UP000029737"/>
    </source>
</evidence>
<keyword evidence="2" id="KW-0808">Transferase</keyword>
<dbReference type="InterPro" id="IPR000182">
    <property type="entry name" value="GNAT_dom"/>
</dbReference>
<dbReference type="EMBL" id="CP022752">
    <property type="protein sequence ID" value="ASU81356.1"/>
    <property type="molecule type" value="Genomic_DNA"/>
</dbReference>
<evidence type="ECO:0000313" key="3">
    <source>
        <dbReference type="EMBL" id="KGI82766.1"/>
    </source>
</evidence>
<dbReference type="GO" id="GO:0016747">
    <property type="term" value="F:acyltransferase activity, transferring groups other than amino-acyl groups"/>
    <property type="evidence" value="ECO:0007669"/>
    <property type="project" value="InterPro"/>
</dbReference>
<dbReference type="eggNOG" id="COG0456">
    <property type="taxonomic scope" value="Bacteria"/>
</dbReference>
<proteinExistence type="predicted"/>
<dbReference type="AlphaFoldDB" id="A0A099DA30"/>
<dbReference type="HOGENOM" id="CLU_1523627_0_0_11"/>
<gene>
    <name evidence="2" type="ORF">CDG81_22345</name>
    <name evidence="3" type="ORF">IL38_02500</name>
</gene>
<reference evidence="3 4" key="1">
    <citation type="journal article" date="2014" name="PLoS ONE">
        <title>Identification and Characterization of a New Erythromycin Biosynthetic Gene Cluster in Actinopolyspora erythraea YIM90600, a Novel Erythronolide-Producing Halophilic Actinomycete Isolated from Salt Field.</title>
        <authorList>
            <person name="Chen D."/>
            <person name="Feng J."/>
            <person name="Huang L."/>
            <person name="Zhang Q."/>
            <person name="Wu J."/>
            <person name="Zhu X."/>
            <person name="Duan Y."/>
            <person name="Xu Z."/>
        </authorList>
    </citation>
    <scope>NUCLEOTIDE SEQUENCE [LARGE SCALE GENOMIC DNA]</scope>
    <source>
        <strain evidence="3 4">YIM90600</strain>
    </source>
</reference>
<reference evidence="2 5" key="2">
    <citation type="submission" date="2017-08" db="EMBL/GenBank/DDBJ databases">
        <title>The complete genome sequence of moderately halophilic actinomycete Actinopolyspora erythraea YIM 90600, the producer of novel erythromycin, novel actinopolysporins A-C and tubercidin.</title>
        <authorList>
            <person name="Yin M."/>
            <person name="Tang S."/>
        </authorList>
    </citation>
    <scope>NUCLEOTIDE SEQUENCE [LARGE SCALE GENOMIC DNA]</scope>
    <source>
        <strain evidence="2 5">YIM 90600</strain>
    </source>
</reference>
<name>A0A099DA30_9ACTN</name>
<dbReference type="SUPFAM" id="SSF55729">
    <property type="entry name" value="Acyl-CoA N-acyltransferases (Nat)"/>
    <property type="match status" value="1"/>
</dbReference>
<dbReference type="PROSITE" id="PS51186">
    <property type="entry name" value="GNAT"/>
    <property type="match status" value="1"/>
</dbReference>
<feature type="domain" description="N-acetyltransferase" evidence="1">
    <location>
        <begin position="1"/>
        <end position="146"/>
    </location>
</feature>
<dbReference type="OrthoDB" id="3357557at2"/>
<evidence type="ECO:0000313" key="2">
    <source>
        <dbReference type="EMBL" id="ASU81356.1"/>
    </source>
</evidence>
<organism evidence="2 5">
    <name type="scientific">Actinopolyspora erythraea</name>
    <dbReference type="NCBI Taxonomy" id="414996"/>
    <lineage>
        <taxon>Bacteria</taxon>
        <taxon>Bacillati</taxon>
        <taxon>Actinomycetota</taxon>
        <taxon>Actinomycetes</taxon>
        <taxon>Actinopolysporales</taxon>
        <taxon>Actinopolysporaceae</taxon>
        <taxon>Actinopolyspora</taxon>
    </lineage>
</organism>
<dbReference type="CDD" id="cd04301">
    <property type="entry name" value="NAT_SF"/>
    <property type="match status" value="1"/>
</dbReference>
<evidence type="ECO:0000259" key="1">
    <source>
        <dbReference type="PROSITE" id="PS51186"/>
    </source>
</evidence>
<accession>A0A099DA30</accession>
<dbReference type="Proteomes" id="UP000029737">
    <property type="component" value="Unassembled WGS sequence"/>
</dbReference>
<protein>
    <submittedName>
        <fullName evidence="2">GNAT family N-acetyltransferase</fullName>
    </submittedName>
</protein>
<dbReference type="Gene3D" id="3.40.630.30">
    <property type="match status" value="1"/>
</dbReference>
<dbReference type="Proteomes" id="UP000215043">
    <property type="component" value="Chromosome"/>
</dbReference>
<dbReference type="Pfam" id="PF00583">
    <property type="entry name" value="Acetyltransf_1"/>
    <property type="match status" value="1"/>
</dbReference>
<dbReference type="InterPro" id="IPR016181">
    <property type="entry name" value="Acyl_CoA_acyltransferase"/>
</dbReference>
<evidence type="ECO:0000313" key="5">
    <source>
        <dbReference type="Proteomes" id="UP000215043"/>
    </source>
</evidence>